<evidence type="ECO:0000256" key="2">
    <source>
        <dbReference type="SAM" id="Phobius"/>
    </source>
</evidence>
<comment type="caution">
    <text evidence="4">The sequence shown here is derived from an EMBL/GenBank/DDBJ whole genome shotgun (WGS) entry which is preliminary data.</text>
</comment>
<feature type="domain" description="Zinc-ribbon" evidence="3">
    <location>
        <begin position="2"/>
        <end position="22"/>
    </location>
</feature>
<reference evidence="4" key="1">
    <citation type="journal article" date="2021" name="PeerJ">
        <title>Extensive microbial diversity within the chicken gut microbiome revealed by metagenomics and culture.</title>
        <authorList>
            <person name="Gilroy R."/>
            <person name="Ravi A."/>
            <person name="Getino M."/>
            <person name="Pursley I."/>
            <person name="Horton D.L."/>
            <person name="Alikhan N.F."/>
            <person name="Baker D."/>
            <person name="Gharbi K."/>
            <person name="Hall N."/>
            <person name="Watson M."/>
            <person name="Adriaenssens E.M."/>
            <person name="Foster-Nyarko E."/>
            <person name="Jarju S."/>
            <person name="Secka A."/>
            <person name="Antonio M."/>
            <person name="Oren A."/>
            <person name="Chaudhuri R.R."/>
            <person name="La Ragione R."/>
            <person name="Hildebrand F."/>
            <person name="Pallen M.J."/>
        </authorList>
    </citation>
    <scope>NUCLEOTIDE SEQUENCE</scope>
    <source>
        <strain evidence="4">CHK196-3914</strain>
    </source>
</reference>
<proteinExistence type="predicted"/>
<feature type="transmembrane region" description="Helical" evidence="2">
    <location>
        <begin position="51"/>
        <end position="74"/>
    </location>
</feature>
<reference evidence="4" key="2">
    <citation type="submission" date="2021-04" db="EMBL/GenBank/DDBJ databases">
        <authorList>
            <person name="Gilroy R."/>
        </authorList>
    </citation>
    <scope>NUCLEOTIDE SEQUENCE</scope>
    <source>
        <strain evidence="4">CHK196-3914</strain>
    </source>
</reference>
<keyword evidence="2" id="KW-0812">Transmembrane</keyword>
<dbReference type="Pfam" id="PF13240">
    <property type="entry name" value="Zn_Ribbon_1"/>
    <property type="match status" value="1"/>
</dbReference>
<dbReference type="InterPro" id="IPR032774">
    <property type="entry name" value="WG_beta_rep"/>
</dbReference>
<evidence type="ECO:0000313" key="4">
    <source>
        <dbReference type="EMBL" id="HIZ75578.1"/>
    </source>
</evidence>
<organism evidence="4 5">
    <name type="scientific">Candidatus Mediterraneibacter stercoravium</name>
    <dbReference type="NCBI Taxonomy" id="2838685"/>
    <lineage>
        <taxon>Bacteria</taxon>
        <taxon>Bacillati</taxon>
        <taxon>Bacillota</taxon>
        <taxon>Clostridia</taxon>
        <taxon>Lachnospirales</taxon>
        <taxon>Lachnospiraceae</taxon>
        <taxon>Mediterraneibacter</taxon>
    </lineage>
</organism>
<protein>
    <submittedName>
        <fullName evidence="4">WG repeat-containing protein</fullName>
    </submittedName>
</protein>
<feature type="region of interest" description="Disordered" evidence="1">
    <location>
        <begin position="24"/>
        <end position="44"/>
    </location>
</feature>
<dbReference type="EMBL" id="DXAY01000237">
    <property type="protein sequence ID" value="HIZ75578.1"/>
    <property type="molecule type" value="Genomic_DNA"/>
</dbReference>
<evidence type="ECO:0000256" key="1">
    <source>
        <dbReference type="SAM" id="MobiDB-lite"/>
    </source>
</evidence>
<sequence length="390" mass="43189">MKCPRCGKENKEGAKFCGYCGGALEKSPEPDIPPASVSLPRGGKKEKKKKWPWIAGGAGLAAVIIAAAAAAVILPGRSGDSGAGIYAPDQAYEWVLEPSIEADDIFYITRNNFAEYSANELMRQKESPYAVIEMGDSYGLIGQDGAMLGDMDYVLISDSNYGYVLVREAENDTGLYSEWLRDGASEITASDSGGRSVNRGIFYYCDGLHNVNEGLQEEDGDMYPVIIPDTAIPVKQSDSLYRTEDGEYLDWAADLPGKYAVCRNGSLMTDFIYDECGSSSEGLMAVKRDGKWGYVNENGDIVIPIEYDASWEQYQPNIYRMDEYTGEYEEFCYAASDGYIPLKKDGAWELRDTEGTLIIEPDIFEEIRPVYDGKCWVKQDGKWGVVQIKE</sequence>
<evidence type="ECO:0000259" key="3">
    <source>
        <dbReference type="Pfam" id="PF13240"/>
    </source>
</evidence>
<keyword evidence="2" id="KW-0472">Membrane</keyword>
<dbReference type="Pfam" id="PF14903">
    <property type="entry name" value="WG_beta_rep"/>
    <property type="match status" value="2"/>
</dbReference>
<name>A0A9D2K2S0_9FIRM</name>
<accession>A0A9D2K2S0</accession>
<dbReference type="PANTHER" id="PTHR37841">
    <property type="entry name" value="GLR2918 PROTEIN"/>
    <property type="match status" value="1"/>
</dbReference>
<gene>
    <name evidence="4" type="ORF">H9723_10140</name>
</gene>
<dbReference type="AlphaFoldDB" id="A0A9D2K2S0"/>
<dbReference type="InterPro" id="IPR026870">
    <property type="entry name" value="Zinc_ribbon_dom"/>
</dbReference>
<keyword evidence="2" id="KW-1133">Transmembrane helix</keyword>
<dbReference type="PANTHER" id="PTHR37841:SF1">
    <property type="entry name" value="DUF3298 DOMAIN-CONTAINING PROTEIN"/>
    <property type="match status" value="1"/>
</dbReference>
<evidence type="ECO:0000313" key="5">
    <source>
        <dbReference type="Proteomes" id="UP000824116"/>
    </source>
</evidence>
<dbReference type="Proteomes" id="UP000824116">
    <property type="component" value="Unassembled WGS sequence"/>
</dbReference>